<sequence length="92" mass="10454">MTLDWFRLIPFRSPLLWESLLFSIPAGTEMFHFPALLLTILCIQIAVYRYYSIGVGPFGNPRISGWLHLPEAYRSCPRPSSASYAKASPVYS</sequence>
<protein>
    <submittedName>
        <fullName evidence="2">Uncharacterized protein</fullName>
    </submittedName>
</protein>
<name>A0A382V371_9ZZZZ</name>
<gene>
    <name evidence="2" type="ORF">METZ01_LOCUS393793</name>
</gene>
<reference evidence="2" key="1">
    <citation type="submission" date="2018-05" db="EMBL/GenBank/DDBJ databases">
        <authorList>
            <person name="Lanie J.A."/>
            <person name="Ng W.-L."/>
            <person name="Kazmierczak K.M."/>
            <person name="Andrzejewski T.M."/>
            <person name="Davidsen T.M."/>
            <person name="Wayne K.J."/>
            <person name="Tettelin H."/>
            <person name="Glass J.I."/>
            <person name="Rusch D."/>
            <person name="Podicherti R."/>
            <person name="Tsui H.-C.T."/>
            <person name="Winkler M.E."/>
        </authorList>
    </citation>
    <scope>NUCLEOTIDE SEQUENCE</scope>
</reference>
<keyword evidence="1" id="KW-0812">Transmembrane</keyword>
<accession>A0A382V371</accession>
<dbReference type="EMBL" id="UINC01148824">
    <property type="protein sequence ID" value="SVD40939.1"/>
    <property type="molecule type" value="Genomic_DNA"/>
</dbReference>
<evidence type="ECO:0000313" key="2">
    <source>
        <dbReference type="EMBL" id="SVD40939.1"/>
    </source>
</evidence>
<proteinExistence type="predicted"/>
<evidence type="ECO:0000256" key="1">
    <source>
        <dbReference type="SAM" id="Phobius"/>
    </source>
</evidence>
<dbReference type="AlphaFoldDB" id="A0A382V371"/>
<feature type="transmembrane region" description="Helical" evidence="1">
    <location>
        <begin position="31"/>
        <end position="51"/>
    </location>
</feature>
<organism evidence="2">
    <name type="scientific">marine metagenome</name>
    <dbReference type="NCBI Taxonomy" id="408172"/>
    <lineage>
        <taxon>unclassified sequences</taxon>
        <taxon>metagenomes</taxon>
        <taxon>ecological metagenomes</taxon>
    </lineage>
</organism>
<keyword evidence="1" id="KW-0472">Membrane</keyword>
<keyword evidence="1" id="KW-1133">Transmembrane helix</keyword>